<reference evidence="2" key="1">
    <citation type="journal article" date="2019" name="Int. J. Syst. Evol. Microbiol.">
        <title>The Global Catalogue of Microorganisms (GCM) 10K type strain sequencing project: providing services to taxonomists for standard genome sequencing and annotation.</title>
        <authorList>
            <consortium name="The Broad Institute Genomics Platform"/>
            <consortium name="The Broad Institute Genome Sequencing Center for Infectious Disease"/>
            <person name="Wu L."/>
            <person name="Ma J."/>
        </authorList>
    </citation>
    <scope>NUCLEOTIDE SEQUENCE [LARGE SCALE GENOMIC DNA]</scope>
    <source>
        <strain evidence="2">JCM 4422</strain>
    </source>
</reference>
<dbReference type="RefSeq" id="WP_189366109.1">
    <property type="nucleotide sequence ID" value="NZ_BMTZ01000020.1"/>
</dbReference>
<keyword evidence="2" id="KW-1185">Reference proteome</keyword>
<comment type="caution">
    <text evidence="1">The sequence shown here is derived from an EMBL/GenBank/DDBJ whole genome shotgun (WGS) entry which is preliminary data.</text>
</comment>
<name>A0ABQ2U6R5_9ACTN</name>
<dbReference type="Proteomes" id="UP000629911">
    <property type="component" value="Unassembled WGS sequence"/>
</dbReference>
<proteinExistence type="predicted"/>
<evidence type="ECO:0000313" key="2">
    <source>
        <dbReference type="Proteomes" id="UP000629911"/>
    </source>
</evidence>
<gene>
    <name evidence="1" type="ORF">GCM10010287_51800</name>
</gene>
<sequence>MALSKLAQQFADEIRLQDWTDAHIRRDRAGHNRMWDTKSHPNDPVLDAEQTQSVKTNVMWVTAQVLGYNDPNFDVYEFAQACGVNTMNNRGGKDGSIAAGLRTSYGRYMRPGTYELDPLTEVVTTDTSDAYHASTSCPMFLSGYQNKPILKFSREEVPDRWKPCQCITSSQS</sequence>
<evidence type="ECO:0000313" key="1">
    <source>
        <dbReference type="EMBL" id="GGT70968.1"/>
    </source>
</evidence>
<protein>
    <submittedName>
        <fullName evidence="1">Uncharacterized protein</fullName>
    </submittedName>
</protein>
<accession>A0ABQ2U6R5</accession>
<dbReference type="EMBL" id="BMTZ01000020">
    <property type="protein sequence ID" value="GGT70968.1"/>
    <property type="molecule type" value="Genomic_DNA"/>
</dbReference>
<organism evidence="1 2">
    <name type="scientific">Streptomyces variabilis</name>
    <dbReference type="NCBI Taxonomy" id="67372"/>
    <lineage>
        <taxon>Bacteria</taxon>
        <taxon>Bacillati</taxon>
        <taxon>Actinomycetota</taxon>
        <taxon>Actinomycetes</taxon>
        <taxon>Kitasatosporales</taxon>
        <taxon>Streptomycetaceae</taxon>
        <taxon>Streptomyces</taxon>
        <taxon>Streptomyces griseoincarnatus group</taxon>
    </lineage>
</organism>